<evidence type="ECO:0000313" key="1">
    <source>
        <dbReference type="EMBL" id="BAS91687.1"/>
    </source>
</evidence>
<dbReference type="Proteomes" id="UP000059680">
    <property type="component" value="Chromosome 4"/>
</dbReference>
<name>A0A0P0WGM2_ORYSJ</name>
<reference evidence="1 2" key="2">
    <citation type="journal article" date="2013" name="Plant Cell Physiol.">
        <title>Rice Annotation Project Database (RAP-DB): an integrative and interactive database for rice genomics.</title>
        <authorList>
            <person name="Sakai H."/>
            <person name="Lee S.S."/>
            <person name="Tanaka T."/>
            <person name="Numa H."/>
            <person name="Kim J."/>
            <person name="Kawahara Y."/>
            <person name="Wakimoto H."/>
            <person name="Yang C.C."/>
            <person name="Iwamoto M."/>
            <person name="Abe T."/>
            <person name="Yamada Y."/>
            <person name="Muto A."/>
            <person name="Inokuchi H."/>
            <person name="Ikemura T."/>
            <person name="Matsumoto T."/>
            <person name="Sasaki T."/>
            <person name="Itoh T."/>
        </authorList>
    </citation>
    <scope>NUCLEOTIDE SEQUENCE [LARGE SCALE GENOMIC DNA]</scope>
    <source>
        <strain evidence="2">cv. Nipponbare</strain>
    </source>
</reference>
<reference evidence="1 2" key="3">
    <citation type="journal article" date="2013" name="Rice">
        <title>Improvement of the Oryza sativa Nipponbare reference genome using next generation sequence and optical map data.</title>
        <authorList>
            <person name="Kawahara Y."/>
            <person name="de la Bastide M."/>
            <person name="Hamilton J.P."/>
            <person name="Kanamori H."/>
            <person name="McCombie W.R."/>
            <person name="Ouyang S."/>
            <person name="Schwartz D.C."/>
            <person name="Tanaka T."/>
            <person name="Wu J."/>
            <person name="Zhou S."/>
            <person name="Childs K.L."/>
            <person name="Davidson R.M."/>
            <person name="Lin H."/>
            <person name="Quesada-Ocampo L."/>
            <person name="Vaillancourt B."/>
            <person name="Sakai H."/>
            <person name="Lee S.S."/>
            <person name="Kim J."/>
            <person name="Numa H."/>
            <person name="Itoh T."/>
            <person name="Buell C.R."/>
            <person name="Matsumoto T."/>
        </authorList>
    </citation>
    <scope>NUCLEOTIDE SEQUENCE [LARGE SCALE GENOMIC DNA]</scope>
    <source>
        <strain evidence="2">cv. Nipponbare</strain>
    </source>
</reference>
<evidence type="ECO:0000313" key="2">
    <source>
        <dbReference type="Proteomes" id="UP000059680"/>
    </source>
</evidence>
<accession>A0A0P0WGM2</accession>
<dbReference type="PaxDb" id="39947-A0A0P0WGM2"/>
<reference evidence="2" key="1">
    <citation type="journal article" date="2005" name="Nature">
        <title>The map-based sequence of the rice genome.</title>
        <authorList>
            <consortium name="International rice genome sequencing project (IRGSP)"/>
            <person name="Matsumoto T."/>
            <person name="Wu J."/>
            <person name="Kanamori H."/>
            <person name="Katayose Y."/>
            <person name="Fujisawa M."/>
            <person name="Namiki N."/>
            <person name="Mizuno H."/>
            <person name="Yamamoto K."/>
            <person name="Antonio B.A."/>
            <person name="Baba T."/>
            <person name="Sakata K."/>
            <person name="Nagamura Y."/>
            <person name="Aoki H."/>
            <person name="Arikawa K."/>
            <person name="Arita K."/>
            <person name="Bito T."/>
            <person name="Chiden Y."/>
            <person name="Fujitsuka N."/>
            <person name="Fukunaka R."/>
            <person name="Hamada M."/>
            <person name="Harada C."/>
            <person name="Hayashi A."/>
            <person name="Hijishita S."/>
            <person name="Honda M."/>
            <person name="Hosokawa S."/>
            <person name="Ichikawa Y."/>
            <person name="Idonuma A."/>
            <person name="Iijima M."/>
            <person name="Ikeda M."/>
            <person name="Ikeno M."/>
            <person name="Ito K."/>
            <person name="Ito S."/>
            <person name="Ito T."/>
            <person name="Ito Y."/>
            <person name="Ito Y."/>
            <person name="Iwabuchi A."/>
            <person name="Kamiya K."/>
            <person name="Karasawa W."/>
            <person name="Kurita K."/>
            <person name="Katagiri S."/>
            <person name="Kikuta A."/>
            <person name="Kobayashi H."/>
            <person name="Kobayashi N."/>
            <person name="Machita K."/>
            <person name="Maehara T."/>
            <person name="Masukawa M."/>
            <person name="Mizubayashi T."/>
            <person name="Mukai Y."/>
            <person name="Nagasaki H."/>
            <person name="Nagata Y."/>
            <person name="Naito S."/>
            <person name="Nakashima M."/>
            <person name="Nakama Y."/>
            <person name="Nakamichi Y."/>
            <person name="Nakamura M."/>
            <person name="Meguro A."/>
            <person name="Negishi M."/>
            <person name="Ohta I."/>
            <person name="Ohta T."/>
            <person name="Okamoto M."/>
            <person name="Ono N."/>
            <person name="Saji S."/>
            <person name="Sakaguchi M."/>
            <person name="Sakai K."/>
            <person name="Shibata M."/>
            <person name="Shimokawa T."/>
            <person name="Song J."/>
            <person name="Takazaki Y."/>
            <person name="Terasawa K."/>
            <person name="Tsugane M."/>
            <person name="Tsuji K."/>
            <person name="Ueda S."/>
            <person name="Waki K."/>
            <person name="Yamagata H."/>
            <person name="Yamamoto M."/>
            <person name="Yamamoto S."/>
            <person name="Yamane H."/>
            <person name="Yoshiki S."/>
            <person name="Yoshihara R."/>
            <person name="Yukawa K."/>
            <person name="Zhong H."/>
            <person name="Yano M."/>
            <person name="Yuan Q."/>
            <person name="Ouyang S."/>
            <person name="Liu J."/>
            <person name="Jones K.M."/>
            <person name="Gansberger K."/>
            <person name="Moffat K."/>
            <person name="Hill J."/>
            <person name="Bera J."/>
            <person name="Fadrosh D."/>
            <person name="Jin S."/>
            <person name="Johri S."/>
            <person name="Kim M."/>
            <person name="Overton L."/>
            <person name="Reardon M."/>
            <person name="Tsitrin T."/>
            <person name="Vuong H."/>
            <person name="Weaver B."/>
            <person name="Ciecko A."/>
            <person name="Tallon L."/>
            <person name="Jackson J."/>
            <person name="Pai G."/>
            <person name="Aken S.V."/>
            <person name="Utterback T."/>
            <person name="Reidmuller S."/>
            <person name="Feldblyum T."/>
            <person name="Hsiao J."/>
            <person name="Zismann V."/>
            <person name="Iobst S."/>
            <person name="de Vazeille A.R."/>
            <person name="Buell C.R."/>
            <person name="Ying K."/>
            <person name="Li Y."/>
            <person name="Lu T."/>
            <person name="Huang Y."/>
            <person name="Zhao Q."/>
            <person name="Feng Q."/>
            <person name="Zhang L."/>
            <person name="Zhu J."/>
            <person name="Weng Q."/>
            <person name="Mu J."/>
            <person name="Lu Y."/>
            <person name="Fan D."/>
            <person name="Liu Y."/>
            <person name="Guan J."/>
            <person name="Zhang Y."/>
            <person name="Yu S."/>
            <person name="Liu X."/>
            <person name="Zhang Y."/>
            <person name="Hong G."/>
            <person name="Han B."/>
            <person name="Choisne N."/>
            <person name="Demange N."/>
            <person name="Orjeda G."/>
            <person name="Samain S."/>
            <person name="Cattolico L."/>
            <person name="Pelletier E."/>
            <person name="Couloux A."/>
            <person name="Segurens B."/>
            <person name="Wincker P."/>
            <person name="D'Hont A."/>
            <person name="Scarpelli C."/>
            <person name="Weissenbach J."/>
            <person name="Salanoubat M."/>
            <person name="Quetier F."/>
            <person name="Yu Y."/>
            <person name="Kim H.R."/>
            <person name="Rambo T."/>
            <person name="Currie J."/>
            <person name="Collura K."/>
            <person name="Luo M."/>
            <person name="Yang T."/>
            <person name="Ammiraju J.S.S."/>
            <person name="Engler F."/>
            <person name="Soderlund C."/>
            <person name="Wing R.A."/>
            <person name="Palmer L.E."/>
            <person name="de la Bastide M."/>
            <person name="Spiegel L."/>
            <person name="Nascimento L."/>
            <person name="Zutavern T."/>
            <person name="O'Shaughnessy A."/>
            <person name="Dike S."/>
            <person name="Dedhia N."/>
            <person name="Preston R."/>
            <person name="Balija V."/>
            <person name="McCombie W.R."/>
            <person name="Chow T."/>
            <person name="Chen H."/>
            <person name="Chung M."/>
            <person name="Chen C."/>
            <person name="Shaw J."/>
            <person name="Wu H."/>
            <person name="Hsiao K."/>
            <person name="Chao Y."/>
            <person name="Chu M."/>
            <person name="Cheng C."/>
            <person name="Hour A."/>
            <person name="Lee P."/>
            <person name="Lin S."/>
            <person name="Lin Y."/>
            <person name="Liou J."/>
            <person name="Liu S."/>
            <person name="Hsing Y."/>
            <person name="Raghuvanshi S."/>
            <person name="Mohanty A."/>
            <person name="Bharti A.K."/>
            <person name="Gaur A."/>
            <person name="Gupta V."/>
            <person name="Kumar D."/>
            <person name="Ravi V."/>
            <person name="Vij S."/>
            <person name="Kapur A."/>
            <person name="Khurana P."/>
            <person name="Khurana P."/>
            <person name="Khurana J.P."/>
            <person name="Tyagi A.K."/>
            <person name="Gaikwad K."/>
            <person name="Singh A."/>
            <person name="Dalal V."/>
            <person name="Srivastava S."/>
            <person name="Dixit A."/>
            <person name="Pal A.K."/>
            <person name="Ghazi I.A."/>
            <person name="Yadav M."/>
            <person name="Pandit A."/>
            <person name="Bhargava A."/>
            <person name="Sureshbabu K."/>
            <person name="Batra K."/>
            <person name="Sharma T.R."/>
            <person name="Mohapatra T."/>
            <person name="Singh N.K."/>
            <person name="Messing J."/>
            <person name="Nelson A.B."/>
            <person name="Fuks G."/>
            <person name="Kavchok S."/>
            <person name="Keizer G."/>
            <person name="Linton E."/>
            <person name="Llaca V."/>
            <person name="Song R."/>
            <person name="Tanyolac B."/>
            <person name="Young S."/>
            <person name="Ho-Il K."/>
            <person name="Hahn J.H."/>
            <person name="Sangsakoo G."/>
            <person name="Vanavichit A."/>
            <person name="de Mattos Luiz.A.T."/>
            <person name="Zimmer P.D."/>
            <person name="Malone G."/>
            <person name="Dellagostin O."/>
            <person name="de Oliveira A.C."/>
            <person name="Bevan M."/>
            <person name="Bancroft I."/>
            <person name="Minx P."/>
            <person name="Cordum H."/>
            <person name="Wilson R."/>
            <person name="Cheng Z."/>
            <person name="Jin W."/>
            <person name="Jiang J."/>
            <person name="Leong S.A."/>
            <person name="Iwama H."/>
            <person name="Gojobori T."/>
            <person name="Itoh T."/>
            <person name="Niimura Y."/>
            <person name="Fujii Y."/>
            <person name="Habara T."/>
            <person name="Sakai H."/>
            <person name="Sato Y."/>
            <person name="Wilson G."/>
            <person name="Kumar K."/>
            <person name="McCouch S."/>
            <person name="Juretic N."/>
            <person name="Hoen D."/>
            <person name="Wright S."/>
            <person name="Bruskiewich R."/>
            <person name="Bureau T."/>
            <person name="Miyao A."/>
            <person name="Hirochika H."/>
            <person name="Nishikawa T."/>
            <person name="Kadowaki K."/>
            <person name="Sugiura M."/>
            <person name="Burr B."/>
            <person name="Sasaki T."/>
        </authorList>
    </citation>
    <scope>NUCLEOTIDE SEQUENCE [LARGE SCALE GENOMIC DNA]</scope>
    <source>
        <strain evidence="2">cv. Nipponbare</strain>
    </source>
</reference>
<sequence>MAAKGTEGNQFPHLPSDNDPSSLLAFTSSIVFSALLPPTPPLLLLLVSSRPAPTPPFLHGRWPPPSAFPTATAAPSFRTPSSLAPHGSVVDGLGAAVLAAELGDDLSKAADLADAASSAQAL</sequence>
<proteinExistence type="predicted"/>
<dbReference type="AlphaFoldDB" id="A0A0P0WGM2"/>
<organism evidence="1 2">
    <name type="scientific">Oryza sativa subsp. japonica</name>
    <name type="common">Rice</name>
    <dbReference type="NCBI Taxonomy" id="39947"/>
    <lineage>
        <taxon>Eukaryota</taxon>
        <taxon>Viridiplantae</taxon>
        <taxon>Streptophyta</taxon>
        <taxon>Embryophyta</taxon>
        <taxon>Tracheophyta</taxon>
        <taxon>Spermatophyta</taxon>
        <taxon>Magnoliopsida</taxon>
        <taxon>Liliopsida</taxon>
        <taxon>Poales</taxon>
        <taxon>Poaceae</taxon>
        <taxon>BOP clade</taxon>
        <taxon>Oryzoideae</taxon>
        <taxon>Oryzeae</taxon>
        <taxon>Oryzinae</taxon>
        <taxon>Oryza</taxon>
        <taxon>Oryza sativa</taxon>
    </lineage>
</organism>
<dbReference type="InParanoid" id="A0A0P0WGM2"/>
<protein>
    <submittedName>
        <fullName evidence="1">Os04g0682201 protein</fullName>
    </submittedName>
</protein>
<dbReference type="EMBL" id="AP014960">
    <property type="protein sequence ID" value="BAS91687.1"/>
    <property type="molecule type" value="Genomic_DNA"/>
</dbReference>
<keyword evidence="2" id="KW-1185">Reference proteome</keyword>
<gene>
    <name evidence="1" type="ordered locus">Os04g0682201</name>
    <name evidence="1" type="ORF">OSNPB_040682201</name>
</gene>